<gene>
    <name evidence="9" type="ORF">GCM10007304_16740</name>
</gene>
<keyword evidence="5 8" id="KW-0812">Transmembrane</keyword>
<evidence type="ECO:0000256" key="2">
    <source>
        <dbReference type="ARBA" id="ARBA00010892"/>
    </source>
</evidence>
<comment type="similarity">
    <text evidence="2 8">Belongs to the NiCoT transporter (TC 2.A.52) family.</text>
</comment>
<sequence length="359" mass="38266">MIHTGFVQPATASSERLRLAGVLGAIVVLHVIGWSLYVWQSSTMTATTFAGAGLLAYMLGIRHAFDADHIAAIDDTTRLMMLRGRRPTGVGFFFALGHSAVVLILAVIVALGAAQFTNSDLGLFRTIGGNVSILVAIGFLLLVSILNSVVLRGLVKLWGNYRHGTLENGALDAITADRGLMNRVLGTRTRTLITSSWHMAPVGFLFGLGLETASEITLLTLSASAAAAGQIPFLAVLSLPILFAAGMTMMDTIDSLVMSRAYSWAADQPGRRLFFNVATTAGTVLVGILVASVYLAAFVSGHIDLDNAVGRALSSYGDISSHFELLGYCIAAFFALSWLVAGLLWMIRYRHMVESSVPN</sequence>
<keyword evidence="6 8" id="KW-1133">Transmembrane helix</keyword>
<evidence type="ECO:0000256" key="1">
    <source>
        <dbReference type="ARBA" id="ARBA00004127"/>
    </source>
</evidence>
<evidence type="ECO:0000256" key="3">
    <source>
        <dbReference type="ARBA" id="ARBA00022448"/>
    </source>
</evidence>
<feature type="transmembrane region" description="Helical" evidence="8">
    <location>
        <begin position="43"/>
        <end position="61"/>
    </location>
</feature>
<evidence type="ECO:0000313" key="9">
    <source>
        <dbReference type="EMBL" id="GGG03309.1"/>
    </source>
</evidence>
<dbReference type="InterPro" id="IPR011541">
    <property type="entry name" value="Ni/Co_transpt_high_affinity"/>
</dbReference>
<feature type="transmembrane region" description="Helical" evidence="8">
    <location>
        <begin position="133"/>
        <end position="155"/>
    </location>
</feature>
<comment type="caution">
    <text evidence="9">The sequence shown here is derived from an EMBL/GenBank/DDBJ whole genome shotgun (WGS) entry which is preliminary data.</text>
</comment>
<keyword evidence="7 8" id="KW-0472">Membrane</keyword>
<keyword evidence="3 8" id="KW-0813">Transport</keyword>
<feature type="transmembrane region" description="Helical" evidence="8">
    <location>
        <begin position="17"/>
        <end position="37"/>
    </location>
</feature>
<keyword evidence="4" id="KW-0533">Nickel</keyword>
<feature type="transmembrane region" description="Helical" evidence="8">
    <location>
        <begin position="230"/>
        <end position="253"/>
    </location>
</feature>
<comment type="subcellular location">
    <subcellularLocation>
        <location evidence="8">Cell membrane</location>
        <topology evidence="8">Multi-pass membrane protein</topology>
    </subcellularLocation>
    <subcellularLocation>
        <location evidence="1">Endomembrane system</location>
        <topology evidence="1">Multi-pass membrane protein</topology>
    </subcellularLocation>
</comment>
<dbReference type="GO" id="GO:0015099">
    <property type="term" value="F:nickel cation transmembrane transporter activity"/>
    <property type="evidence" value="ECO:0007669"/>
    <property type="project" value="UniProtKB-UniRule"/>
</dbReference>
<dbReference type="PANTHER" id="PTHR31611">
    <property type="entry name" value="HIGH-AFFINITY NICKEL TRANSPORT PROTEIN NIC1"/>
    <property type="match status" value="1"/>
</dbReference>
<evidence type="ECO:0000313" key="10">
    <source>
        <dbReference type="Proteomes" id="UP000654257"/>
    </source>
</evidence>
<evidence type="ECO:0000256" key="8">
    <source>
        <dbReference type="RuleBase" id="RU362101"/>
    </source>
</evidence>
<feature type="transmembrane region" description="Helical" evidence="8">
    <location>
        <begin position="273"/>
        <end position="297"/>
    </location>
</feature>
<dbReference type="GO" id="GO:0005886">
    <property type="term" value="C:plasma membrane"/>
    <property type="evidence" value="ECO:0007669"/>
    <property type="project" value="UniProtKB-SubCell"/>
</dbReference>
<evidence type="ECO:0000256" key="5">
    <source>
        <dbReference type="ARBA" id="ARBA00022692"/>
    </source>
</evidence>
<dbReference type="EMBL" id="BMCU01000002">
    <property type="protein sequence ID" value="GGG03309.1"/>
    <property type="molecule type" value="Genomic_DNA"/>
</dbReference>
<dbReference type="PANTHER" id="PTHR31611:SF0">
    <property type="entry name" value="HIGH-AFFINITY NICKEL TRANSPORT PROTEIN NIC1"/>
    <property type="match status" value="1"/>
</dbReference>
<accession>A0A917CZH2</accession>
<dbReference type="RefSeq" id="WP_188544361.1">
    <property type="nucleotide sequence ID" value="NZ_BMCU01000002.1"/>
</dbReference>
<organism evidence="9 10">
    <name type="scientific">Rhodococcoides trifolii</name>
    <dbReference type="NCBI Taxonomy" id="908250"/>
    <lineage>
        <taxon>Bacteria</taxon>
        <taxon>Bacillati</taxon>
        <taxon>Actinomycetota</taxon>
        <taxon>Actinomycetes</taxon>
        <taxon>Mycobacteriales</taxon>
        <taxon>Nocardiaceae</taxon>
        <taxon>Rhodococcoides</taxon>
    </lineage>
</organism>
<name>A0A917CZH2_9NOCA</name>
<proteinExistence type="inferred from homology"/>
<keyword evidence="10" id="KW-1185">Reference proteome</keyword>
<feature type="transmembrane region" description="Helical" evidence="8">
    <location>
        <begin position="325"/>
        <end position="347"/>
    </location>
</feature>
<protein>
    <recommendedName>
        <fullName evidence="8">Nickel/cobalt efflux system</fullName>
    </recommendedName>
</protein>
<feature type="transmembrane region" description="Helical" evidence="8">
    <location>
        <begin position="90"/>
        <end position="113"/>
    </location>
</feature>
<evidence type="ECO:0000256" key="4">
    <source>
        <dbReference type="ARBA" id="ARBA00022596"/>
    </source>
</evidence>
<dbReference type="AlphaFoldDB" id="A0A917CZH2"/>
<feature type="transmembrane region" description="Helical" evidence="8">
    <location>
        <begin position="191"/>
        <end position="210"/>
    </location>
</feature>
<reference evidence="9" key="1">
    <citation type="journal article" date="2014" name="Int. J. Syst. Evol. Microbiol.">
        <title>Complete genome sequence of Corynebacterium casei LMG S-19264T (=DSM 44701T), isolated from a smear-ripened cheese.</title>
        <authorList>
            <consortium name="US DOE Joint Genome Institute (JGI-PGF)"/>
            <person name="Walter F."/>
            <person name="Albersmeier A."/>
            <person name="Kalinowski J."/>
            <person name="Ruckert C."/>
        </authorList>
    </citation>
    <scope>NUCLEOTIDE SEQUENCE</scope>
    <source>
        <strain evidence="9">CCM 7905</strain>
    </source>
</reference>
<dbReference type="GO" id="GO:0012505">
    <property type="term" value="C:endomembrane system"/>
    <property type="evidence" value="ECO:0007669"/>
    <property type="project" value="UniProtKB-SubCell"/>
</dbReference>
<evidence type="ECO:0000256" key="6">
    <source>
        <dbReference type="ARBA" id="ARBA00022989"/>
    </source>
</evidence>
<reference evidence="9" key="2">
    <citation type="submission" date="2020-09" db="EMBL/GenBank/DDBJ databases">
        <authorList>
            <person name="Sun Q."/>
            <person name="Sedlacek I."/>
        </authorList>
    </citation>
    <scope>NUCLEOTIDE SEQUENCE</scope>
    <source>
        <strain evidence="9">CCM 7905</strain>
    </source>
</reference>
<evidence type="ECO:0000256" key="7">
    <source>
        <dbReference type="ARBA" id="ARBA00023136"/>
    </source>
</evidence>
<dbReference type="Proteomes" id="UP000654257">
    <property type="component" value="Unassembled WGS sequence"/>
</dbReference>
<dbReference type="Pfam" id="PF03824">
    <property type="entry name" value="NicO"/>
    <property type="match status" value="1"/>
</dbReference>
<dbReference type="InterPro" id="IPR004688">
    <property type="entry name" value="Ni/Co_transpt"/>
</dbReference>